<evidence type="ECO:0000313" key="2">
    <source>
        <dbReference type="Proteomes" id="UP000032568"/>
    </source>
</evidence>
<dbReference type="Proteomes" id="UP000032568">
    <property type="component" value="Chromosome"/>
</dbReference>
<organism evidence="1 2">
    <name type="scientific">Thalassomonas actiniarum</name>
    <dbReference type="NCBI Taxonomy" id="485447"/>
    <lineage>
        <taxon>Bacteria</taxon>
        <taxon>Pseudomonadati</taxon>
        <taxon>Pseudomonadota</taxon>
        <taxon>Gammaproteobacteria</taxon>
        <taxon>Alteromonadales</taxon>
        <taxon>Colwelliaceae</taxon>
        <taxon>Thalassomonas</taxon>
    </lineage>
</organism>
<gene>
    <name evidence="1" type="ORF">SG35_017250</name>
</gene>
<dbReference type="AlphaFoldDB" id="A0AAE9YJH4"/>
<dbReference type="KEGG" id="tact:SG35_017250"/>
<name>A0AAE9YJH4_9GAMM</name>
<keyword evidence="2" id="KW-1185">Reference proteome</keyword>
<sequence>MSESNLPLTEDEIKREQLSSDFVNLSDDFSKFSEECAFLFDAFAAVGREPECITPHTSEGIRHLCYWLKYQVIGYREKIDEMQDCWRGLSRKK</sequence>
<accession>A0AAE9YJH4</accession>
<reference evidence="1 2" key="2">
    <citation type="journal article" date="2022" name="Mar. Drugs">
        <title>Bioassay-Guided Fractionation Leads to the Detection of Cholic Acid Generated by the Rare Thalassomonas sp.</title>
        <authorList>
            <person name="Pheiffer F."/>
            <person name="Schneider Y.K."/>
            <person name="Hansen E.H."/>
            <person name="Andersen J.H."/>
            <person name="Isaksson J."/>
            <person name="Busche T."/>
            <person name="R C."/>
            <person name="Kalinowski J."/>
            <person name="Zyl L.V."/>
            <person name="Trindade M."/>
        </authorList>
    </citation>
    <scope>NUCLEOTIDE SEQUENCE [LARGE SCALE GENOMIC DNA]</scope>
    <source>
        <strain evidence="1 2">A5K-106</strain>
    </source>
</reference>
<protein>
    <submittedName>
        <fullName evidence="1">Uncharacterized protein</fullName>
    </submittedName>
</protein>
<dbReference type="EMBL" id="CP059735">
    <property type="protein sequence ID" value="WDD97099.1"/>
    <property type="molecule type" value="Genomic_DNA"/>
</dbReference>
<dbReference type="RefSeq" id="WP_044831717.1">
    <property type="nucleotide sequence ID" value="NZ_CP059735.1"/>
</dbReference>
<evidence type="ECO:0000313" key="1">
    <source>
        <dbReference type="EMBL" id="WDD97099.1"/>
    </source>
</evidence>
<reference evidence="1 2" key="1">
    <citation type="journal article" date="2015" name="Genome Announc.">
        <title>Draft Genome Sequences of Marine Isolates of Thalassomonas viridans and Thalassomonas actiniarum.</title>
        <authorList>
            <person name="Olonade I."/>
            <person name="van Zyl L.J."/>
            <person name="Trindade M."/>
        </authorList>
    </citation>
    <scope>NUCLEOTIDE SEQUENCE [LARGE SCALE GENOMIC DNA]</scope>
    <source>
        <strain evidence="1 2">A5K-106</strain>
    </source>
</reference>
<proteinExistence type="predicted"/>